<evidence type="ECO:0000256" key="1">
    <source>
        <dbReference type="SAM" id="Phobius"/>
    </source>
</evidence>
<dbReference type="VEuPathDB" id="MicrosporidiaDB:VICG_00559"/>
<keyword evidence="1" id="KW-1133">Transmembrane helix</keyword>
<dbReference type="Proteomes" id="UP000011082">
    <property type="component" value="Unassembled WGS sequence"/>
</dbReference>
<dbReference type="HOGENOM" id="CLU_638100_0_0_1"/>
<dbReference type="EMBL" id="JH370132">
    <property type="protein sequence ID" value="ELA42460.1"/>
    <property type="molecule type" value="Genomic_DNA"/>
</dbReference>
<reference evidence="3" key="1">
    <citation type="submission" date="2011-05" db="EMBL/GenBank/DDBJ databases">
        <title>The genome sequence of Vittaforma corneae strain ATCC 50505.</title>
        <authorList>
            <consortium name="The Broad Institute Genome Sequencing Platform"/>
            <person name="Cuomo C."/>
            <person name="Didier E."/>
            <person name="Bowers L."/>
            <person name="Young S.K."/>
            <person name="Zeng Q."/>
            <person name="Gargeya S."/>
            <person name="Fitzgerald M."/>
            <person name="Haas B."/>
            <person name="Abouelleil A."/>
            <person name="Alvarado L."/>
            <person name="Arachchi H.M."/>
            <person name="Berlin A."/>
            <person name="Chapman S.B."/>
            <person name="Gearin G."/>
            <person name="Goldberg J."/>
            <person name="Griggs A."/>
            <person name="Gujja S."/>
            <person name="Hansen M."/>
            <person name="Heiman D."/>
            <person name="Howarth C."/>
            <person name="Larimer J."/>
            <person name="Lui A."/>
            <person name="MacDonald P.J.P."/>
            <person name="McCowen C."/>
            <person name="Montmayeur A."/>
            <person name="Murphy C."/>
            <person name="Neiman D."/>
            <person name="Pearson M."/>
            <person name="Priest M."/>
            <person name="Roberts A."/>
            <person name="Saif S."/>
            <person name="Shea T."/>
            <person name="Sisk P."/>
            <person name="Stolte C."/>
            <person name="Sykes S."/>
            <person name="Wortman J."/>
            <person name="Nusbaum C."/>
            <person name="Birren B."/>
        </authorList>
    </citation>
    <scope>NUCLEOTIDE SEQUENCE [LARGE SCALE GENOMIC DNA]</scope>
    <source>
        <strain evidence="3">ATCC 50505</strain>
    </source>
</reference>
<dbReference type="AlphaFoldDB" id="L2GPM5"/>
<protein>
    <submittedName>
        <fullName evidence="2">Uncharacterized protein</fullName>
    </submittedName>
</protein>
<sequence length="430" mass="48839">MDDEIKQQVNKSTFLSVLFSMFTGVDQKKEFAMLLYEMLIHDLVSIGIEGEILDIIKGKIEKILLNLNDLCRSLQWYIGRNTPDYEANIQFMADVQVVYNPTEVSGGLSYAQVSSAVDSMLIQPLRSMFQKGIKEEQTSKLDNKKLAKLAEDFSHKYSKEIVPDVCRLYHIYFLHQICILKGIDKDSDKNIDYKPVFTRIFSNIEILDAISCIISSIPVICRMQRVIRTEMLSKVVLDGINYELLDKTIENMLKSSKNLPSGILKVLVDKTTVVLNENIKNVKFFFDDINDVTSVLKNALFLSTFRVSQAEHLDDFIQLASAIKNKAILKRTLAVYSFPLILRALTSGESLAKASIDKLSKSKSLLKISVSKLHTGSIKPLTHEIFRKCSSALKRMELIESYKTYALYTLILLVVFDFILLVLVVSSPKF</sequence>
<keyword evidence="1" id="KW-0472">Membrane</keyword>
<keyword evidence="1" id="KW-0812">Transmembrane</keyword>
<dbReference type="RefSeq" id="XP_007604011.1">
    <property type="nucleotide sequence ID" value="XM_007603949.1"/>
</dbReference>
<dbReference type="GeneID" id="19881276"/>
<name>L2GPM5_VITCO</name>
<keyword evidence="3" id="KW-1185">Reference proteome</keyword>
<evidence type="ECO:0000313" key="2">
    <source>
        <dbReference type="EMBL" id="ELA42460.1"/>
    </source>
</evidence>
<proteinExistence type="predicted"/>
<organism evidence="2 3">
    <name type="scientific">Vittaforma corneae (strain ATCC 50505)</name>
    <name type="common">Microsporidian parasite</name>
    <name type="synonym">Nosema corneum</name>
    <dbReference type="NCBI Taxonomy" id="993615"/>
    <lineage>
        <taxon>Eukaryota</taxon>
        <taxon>Fungi</taxon>
        <taxon>Fungi incertae sedis</taxon>
        <taxon>Microsporidia</taxon>
        <taxon>Nosematidae</taxon>
        <taxon>Vittaforma</taxon>
    </lineage>
</organism>
<dbReference type="InParanoid" id="L2GPM5"/>
<gene>
    <name evidence="2" type="ORF">VICG_00559</name>
</gene>
<feature type="transmembrane region" description="Helical" evidence="1">
    <location>
        <begin position="405"/>
        <end position="425"/>
    </location>
</feature>
<accession>L2GPM5</accession>
<evidence type="ECO:0000313" key="3">
    <source>
        <dbReference type="Proteomes" id="UP000011082"/>
    </source>
</evidence>